<dbReference type="AlphaFoldDB" id="A0A914WGS5"/>
<organism evidence="1 2">
    <name type="scientific">Plectus sambesii</name>
    <dbReference type="NCBI Taxonomy" id="2011161"/>
    <lineage>
        <taxon>Eukaryota</taxon>
        <taxon>Metazoa</taxon>
        <taxon>Ecdysozoa</taxon>
        <taxon>Nematoda</taxon>
        <taxon>Chromadorea</taxon>
        <taxon>Plectida</taxon>
        <taxon>Plectina</taxon>
        <taxon>Plectoidea</taxon>
        <taxon>Plectidae</taxon>
        <taxon>Plectus</taxon>
    </lineage>
</organism>
<dbReference type="Proteomes" id="UP000887566">
    <property type="component" value="Unplaced"/>
</dbReference>
<keyword evidence="1" id="KW-1185">Reference proteome</keyword>
<proteinExistence type="predicted"/>
<name>A0A914WGS5_9BILA</name>
<accession>A0A914WGS5</accession>
<evidence type="ECO:0000313" key="2">
    <source>
        <dbReference type="WBParaSite" id="PSAMB.scaffold4057size15839.g23328.t1"/>
    </source>
</evidence>
<reference evidence="2" key="1">
    <citation type="submission" date="2022-11" db="UniProtKB">
        <authorList>
            <consortium name="WormBaseParasite"/>
        </authorList>
    </citation>
    <scope>IDENTIFICATION</scope>
</reference>
<protein>
    <submittedName>
        <fullName evidence="2">Uncharacterized protein</fullName>
    </submittedName>
</protein>
<evidence type="ECO:0000313" key="1">
    <source>
        <dbReference type="Proteomes" id="UP000887566"/>
    </source>
</evidence>
<dbReference type="WBParaSite" id="PSAMB.scaffold4057size15839.g23328.t1">
    <property type="protein sequence ID" value="PSAMB.scaffold4057size15839.g23328.t1"/>
    <property type="gene ID" value="PSAMB.scaffold4057size15839.g23328"/>
</dbReference>
<sequence>MRCTCNSDQLPPPTPRAFKEEICNVKSVDDPLNELATSPRTLAACAAEQDPATNAHLLNQESGSVKFVEDLLNEPAIDALMFACDASL</sequence>